<dbReference type="InParanoid" id="A0A251TU44"/>
<dbReference type="PANTHER" id="PTHR11879:SF46">
    <property type="entry name" value="ASPARTATE AMINOTRANSFERASE, CYTOPLASMIC"/>
    <property type="match status" value="1"/>
</dbReference>
<dbReference type="GO" id="GO:0008483">
    <property type="term" value="F:transaminase activity"/>
    <property type="evidence" value="ECO:0007669"/>
    <property type="project" value="UniProtKB-KW"/>
</dbReference>
<gene>
    <name evidence="7" type="ORF">HannXRQ_Chr09g0245531</name>
</gene>
<dbReference type="InterPro" id="IPR015424">
    <property type="entry name" value="PyrdxlP-dep_Trfase"/>
</dbReference>
<evidence type="ECO:0000313" key="8">
    <source>
        <dbReference type="Proteomes" id="UP000215914"/>
    </source>
</evidence>
<reference evidence="8" key="1">
    <citation type="journal article" date="2017" name="Nature">
        <title>The sunflower genome provides insights into oil metabolism, flowering and Asterid evolution.</title>
        <authorList>
            <person name="Badouin H."/>
            <person name="Gouzy J."/>
            <person name="Grassa C.J."/>
            <person name="Murat F."/>
            <person name="Staton S.E."/>
            <person name="Cottret L."/>
            <person name="Lelandais-Briere C."/>
            <person name="Owens G.L."/>
            <person name="Carrere S."/>
            <person name="Mayjonade B."/>
            <person name="Legrand L."/>
            <person name="Gill N."/>
            <person name="Kane N.C."/>
            <person name="Bowers J.E."/>
            <person name="Hubner S."/>
            <person name="Bellec A."/>
            <person name="Berard A."/>
            <person name="Berges H."/>
            <person name="Blanchet N."/>
            <person name="Boniface M.C."/>
            <person name="Brunel D."/>
            <person name="Catrice O."/>
            <person name="Chaidir N."/>
            <person name="Claudel C."/>
            <person name="Donnadieu C."/>
            <person name="Faraut T."/>
            <person name="Fievet G."/>
            <person name="Helmstetter N."/>
            <person name="King M."/>
            <person name="Knapp S.J."/>
            <person name="Lai Z."/>
            <person name="Le Paslier M.C."/>
            <person name="Lippi Y."/>
            <person name="Lorenzon L."/>
            <person name="Mandel J.R."/>
            <person name="Marage G."/>
            <person name="Marchand G."/>
            <person name="Marquand E."/>
            <person name="Bret-Mestries E."/>
            <person name="Morien E."/>
            <person name="Nambeesan S."/>
            <person name="Nguyen T."/>
            <person name="Pegot-Espagnet P."/>
            <person name="Pouilly N."/>
            <person name="Raftis F."/>
            <person name="Sallet E."/>
            <person name="Schiex T."/>
            <person name="Thomas J."/>
            <person name="Vandecasteele C."/>
            <person name="Vares D."/>
            <person name="Vear F."/>
            <person name="Vautrin S."/>
            <person name="Crespi M."/>
            <person name="Mangin B."/>
            <person name="Burke J.M."/>
            <person name="Salse J."/>
            <person name="Munos S."/>
            <person name="Vincourt P."/>
            <person name="Rieseberg L.H."/>
            <person name="Langlade N.B."/>
        </authorList>
    </citation>
    <scope>NUCLEOTIDE SEQUENCE [LARGE SCALE GENOMIC DNA]</scope>
    <source>
        <strain evidence="8">cv. SF193</strain>
    </source>
</reference>
<dbReference type="InterPro" id="IPR015422">
    <property type="entry name" value="PyrdxlP-dep_Trfase_small"/>
</dbReference>
<sequence length="139" mass="15704">MSQHVSLRFVQITNRDKTKSGSSLYDNTGSDGKITMAVATSTSRFDNITMAPTDQILGVYKEFKADTSEMKLNLGVGAYRTEELKPYVLKVVKKVNLVYRPYYYNITICVYESGIILVTHFVAENLMLKRGENKEISMA</sequence>
<keyword evidence="6" id="KW-0812">Transmembrane</keyword>
<accession>A0A251TU44</accession>
<keyword evidence="8" id="KW-1185">Reference proteome</keyword>
<dbReference type="AlphaFoldDB" id="A0A251TU44"/>
<keyword evidence="3 7" id="KW-0032">Aminotransferase</keyword>
<keyword evidence="6" id="KW-1133">Transmembrane helix</keyword>
<name>A0A251TU44_HELAN</name>
<dbReference type="STRING" id="4232.A0A251TU44"/>
<proteinExistence type="predicted"/>
<evidence type="ECO:0000256" key="2">
    <source>
        <dbReference type="ARBA" id="ARBA00011738"/>
    </source>
</evidence>
<comment type="cofactor">
    <cofactor evidence="1">
        <name>pyridoxal 5'-phosphate</name>
        <dbReference type="ChEBI" id="CHEBI:597326"/>
    </cofactor>
</comment>
<dbReference type="GO" id="GO:0006520">
    <property type="term" value="P:amino acid metabolic process"/>
    <property type="evidence" value="ECO:0007669"/>
    <property type="project" value="InterPro"/>
</dbReference>
<evidence type="ECO:0000256" key="4">
    <source>
        <dbReference type="ARBA" id="ARBA00022679"/>
    </source>
</evidence>
<evidence type="ECO:0000256" key="3">
    <source>
        <dbReference type="ARBA" id="ARBA00022576"/>
    </source>
</evidence>
<keyword evidence="5" id="KW-0663">Pyridoxal phosphate</keyword>
<dbReference type="PANTHER" id="PTHR11879">
    <property type="entry name" value="ASPARTATE AMINOTRANSFERASE"/>
    <property type="match status" value="1"/>
</dbReference>
<evidence type="ECO:0000256" key="6">
    <source>
        <dbReference type="SAM" id="Phobius"/>
    </source>
</evidence>
<dbReference type="EMBL" id="CM007898">
    <property type="protein sequence ID" value="OTG14092.1"/>
    <property type="molecule type" value="Genomic_DNA"/>
</dbReference>
<dbReference type="InterPro" id="IPR000796">
    <property type="entry name" value="Asp_trans"/>
</dbReference>
<evidence type="ECO:0000256" key="1">
    <source>
        <dbReference type="ARBA" id="ARBA00001933"/>
    </source>
</evidence>
<dbReference type="Proteomes" id="UP000215914">
    <property type="component" value="Chromosome 9"/>
</dbReference>
<comment type="subunit">
    <text evidence="2">Homodimer.</text>
</comment>
<evidence type="ECO:0000313" key="7">
    <source>
        <dbReference type="EMBL" id="OTG14092.1"/>
    </source>
</evidence>
<keyword evidence="4 7" id="KW-0808">Transferase</keyword>
<organism evidence="7 8">
    <name type="scientific">Helianthus annuus</name>
    <name type="common">Common sunflower</name>
    <dbReference type="NCBI Taxonomy" id="4232"/>
    <lineage>
        <taxon>Eukaryota</taxon>
        <taxon>Viridiplantae</taxon>
        <taxon>Streptophyta</taxon>
        <taxon>Embryophyta</taxon>
        <taxon>Tracheophyta</taxon>
        <taxon>Spermatophyta</taxon>
        <taxon>Magnoliopsida</taxon>
        <taxon>eudicotyledons</taxon>
        <taxon>Gunneridae</taxon>
        <taxon>Pentapetalae</taxon>
        <taxon>asterids</taxon>
        <taxon>campanulids</taxon>
        <taxon>Asterales</taxon>
        <taxon>Asteraceae</taxon>
        <taxon>Asteroideae</taxon>
        <taxon>Heliantheae alliance</taxon>
        <taxon>Heliantheae</taxon>
        <taxon>Helianthus</taxon>
    </lineage>
</organism>
<dbReference type="SUPFAM" id="SSF53383">
    <property type="entry name" value="PLP-dependent transferases"/>
    <property type="match status" value="1"/>
</dbReference>
<evidence type="ECO:0000256" key="5">
    <source>
        <dbReference type="ARBA" id="ARBA00022898"/>
    </source>
</evidence>
<keyword evidence="6" id="KW-0472">Membrane</keyword>
<feature type="transmembrane region" description="Helical" evidence="6">
    <location>
        <begin position="102"/>
        <end position="123"/>
    </location>
</feature>
<dbReference type="Gene3D" id="3.90.1150.10">
    <property type="entry name" value="Aspartate Aminotransferase, domain 1"/>
    <property type="match status" value="1"/>
</dbReference>
<protein>
    <submittedName>
        <fullName evidence="7">Putative aspartate/other aminotransferase, Pyridoxal phosphate-dependent transferase</fullName>
    </submittedName>
</protein>